<name>A0A090ZHB5_9BACI</name>
<keyword evidence="1" id="KW-0812">Transmembrane</keyword>
<dbReference type="Proteomes" id="UP000029389">
    <property type="component" value="Unassembled WGS sequence"/>
</dbReference>
<dbReference type="AlphaFoldDB" id="A0A090ZHB5"/>
<protein>
    <submittedName>
        <fullName evidence="3">DUF975 family protein</fullName>
    </submittedName>
</protein>
<dbReference type="EMBL" id="QVOD01000007">
    <property type="protein sequence ID" value="RFT67497.1"/>
    <property type="molecule type" value="Genomic_DNA"/>
</dbReference>
<gene>
    <name evidence="3" type="ORF">D0U04_08585</name>
    <name evidence="2" type="ORF">DJ93_2286</name>
</gene>
<evidence type="ECO:0000256" key="1">
    <source>
        <dbReference type="SAM" id="Phobius"/>
    </source>
</evidence>
<sequence>MISEMKQEALQSLKGKWGLGVGSTILYYILGYIASMVTTFIFAIPGIIIFSGVALLTGAFEEETMSIGTGITFGILYFIMIILSITSYGITSYGYTNLFLQISKGEDAKIDHLFEGFRGFKRMIKTMWAMLATILYTGTWIPLVLLGLFGFFNNEGNGTMNPSLVIAFVVLLIISTVVVIVTYFSYAMIYYVMVENPNYSVSQAMKQSKAIMKGHKLDLFLLWLSFIGWAILAIIPLGLGFLWLCPYINTTTAHFYRHISKDEL</sequence>
<feature type="transmembrane region" description="Helical" evidence="1">
    <location>
        <begin position="164"/>
        <end position="186"/>
    </location>
</feature>
<keyword evidence="1" id="KW-1133">Transmembrane helix</keyword>
<feature type="transmembrane region" description="Helical" evidence="1">
    <location>
        <begin position="219"/>
        <end position="244"/>
    </location>
</feature>
<reference evidence="2 4" key="1">
    <citation type="submission" date="2014-04" db="EMBL/GenBank/DDBJ databases">
        <authorList>
            <person name="Bishop-Lilly K.A."/>
            <person name="Broomall S.M."/>
            <person name="Chain P.S."/>
            <person name="Chertkov O."/>
            <person name="Coyne S.R."/>
            <person name="Daligault H.E."/>
            <person name="Davenport K.W."/>
            <person name="Erkkila T."/>
            <person name="Frey K.G."/>
            <person name="Gibbons H.S."/>
            <person name="Gu W."/>
            <person name="Jaissle J."/>
            <person name="Johnson S.L."/>
            <person name="Koroleva G.I."/>
            <person name="Ladner J.T."/>
            <person name="Lo C.-C."/>
            <person name="Minogue T.D."/>
            <person name="Munk C."/>
            <person name="Palacios G.F."/>
            <person name="Redden C.L."/>
            <person name="Rosenzweig C.N."/>
            <person name="Scholz M.B."/>
            <person name="Teshima H."/>
            <person name="Xu Y."/>
        </authorList>
    </citation>
    <scope>NUCLEOTIDE SEQUENCE [LARGE SCALE GENOMIC DNA]</scope>
    <source>
        <strain evidence="2 4">BHP</strain>
    </source>
</reference>
<dbReference type="Proteomes" id="UP000264294">
    <property type="component" value="Unassembled WGS sequence"/>
</dbReference>
<dbReference type="PANTHER" id="PTHR40076">
    <property type="entry name" value="MEMBRANE PROTEIN-RELATED"/>
    <property type="match status" value="1"/>
</dbReference>
<evidence type="ECO:0000313" key="5">
    <source>
        <dbReference type="Proteomes" id="UP000264294"/>
    </source>
</evidence>
<feature type="transmembrane region" description="Helical" evidence="1">
    <location>
        <begin position="25"/>
        <end position="55"/>
    </location>
</feature>
<dbReference type="Pfam" id="PF06161">
    <property type="entry name" value="DUF975"/>
    <property type="match status" value="1"/>
</dbReference>
<comment type="caution">
    <text evidence="2">The sequence shown here is derived from an EMBL/GenBank/DDBJ whole genome shotgun (WGS) entry which is preliminary data.</text>
</comment>
<dbReference type="EMBL" id="JMQC01000008">
    <property type="protein sequence ID" value="KFN03621.1"/>
    <property type="molecule type" value="Genomic_DNA"/>
</dbReference>
<organism evidence="2 4">
    <name type="scientific">Bacillus clarus</name>
    <dbReference type="NCBI Taxonomy" id="2338372"/>
    <lineage>
        <taxon>Bacteria</taxon>
        <taxon>Bacillati</taxon>
        <taxon>Bacillota</taxon>
        <taxon>Bacilli</taxon>
        <taxon>Bacillales</taxon>
        <taxon>Bacillaceae</taxon>
        <taxon>Bacillus</taxon>
        <taxon>Bacillus cereus group</taxon>
    </lineage>
</organism>
<proteinExistence type="predicted"/>
<keyword evidence="1" id="KW-0472">Membrane</keyword>
<evidence type="ECO:0000313" key="3">
    <source>
        <dbReference type="EMBL" id="RFT67497.1"/>
    </source>
</evidence>
<keyword evidence="5" id="KW-1185">Reference proteome</keyword>
<dbReference type="InterPro" id="IPR010380">
    <property type="entry name" value="DUF975"/>
</dbReference>
<dbReference type="RefSeq" id="WP_042981034.1">
    <property type="nucleotide sequence ID" value="NZ_JMQC01000008.1"/>
</dbReference>
<evidence type="ECO:0000313" key="4">
    <source>
        <dbReference type="Proteomes" id="UP000029389"/>
    </source>
</evidence>
<dbReference type="PATRIC" id="fig|1405.8.peg.2467"/>
<evidence type="ECO:0000313" key="2">
    <source>
        <dbReference type="EMBL" id="KFN03621.1"/>
    </source>
</evidence>
<accession>A0A090ZHB5</accession>
<dbReference type="PANTHER" id="PTHR40076:SF1">
    <property type="entry name" value="MEMBRANE PROTEIN"/>
    <property type="match status" value="1"/>
</dbReference>
<feature type="transmembrane region" description="Helical" evidence="1">
    <location>
        <begin position="128"/>
        <end position="152"/>
    </location>
</feature>
<reference evidence="3 5" key="2">
    <citation type="submission" date="2018-08" db="EMBL/GenBank/DDBJ databases">
        <title>Bacillus clarus sp. nov. strain PS00077A.</title>
        <authorList>
            <person name="Mendez Acevedo M."/>
            <person name="Carroll L."/>
            <person name="Mukherjee M."/>
            <person name="Wiedmann M."/>
            <person name="Kovac J."/>
        </authorList>
    </citation>
    <scope>NUCLEOTIDE SEQUENCE [LARGE SCALE GENOMIC DNA]</scope>
    <source>
        <strain evidence="3 5">PS00077A</strain>
    </source>
</reference>
<feature type="transmembrane region" description="Helical" evidence="1">
    <location>
        <begin position="75"/>
        <end position="95"/>
    </location>
</feature>